<reference evidence="10 11" key="1">
    <citation type="submission" date="2020-04" db="EMBL/GenBank/DDBJ databases">
        <title>Vibrio sp. SM6, a novel species isolated from seawater.</title>
        <authorList>
            <person name="Wang X."/>
        </authorList>
    </citation>
    <scope>NUCLEOTIDE SEQUENCE [LARGE SCALE GENOMIC DNA]</scope>
    <source>
        <strain evidence="10 11">SM6</strain>
    </source>
</reference>
<dbReference type="GO" id="GO:0022857">
    <property type="term" value="F:transmembrane transporter activity"/>
    <property type="evidence" value="ECO:0007669"/>
    <property type="project" value="InterPro"/>
</dbReference>
<feature type="region of interest" description="Disordered" evidence="8">
    <location>
        <begin position="1"/>
        <end position="20"/>
    </location>
</feature>
<dbReference type="InterPro" id="IPR000522">
    <property type="entry name" value="ABC_transptr_permease_BtuC"/>
</dbReference>
<keyword evidence="4" id="KW-1003">Cell membrane</keyword>
<sequence>MTQLVESQRASAALRNPSSRNNASLRNKILSMAVLSLVLAATYLLIFVDMRFVEFAMMIRTPKLAAIIIAAFCIGVATMVFQSIINNRIVTPCLLGMNALYILIHTAVAFVFGATSDFSADKHIAFCIDVVLMSVLSTLIYGYLFNKTNYNILFVLLSGTVMATLFGSISDTLLRTMDPNEYDVLLNSLIAGFNNVNSDIIALACTLIVLVAFWLRKEVMLLDVITLGKHQAINLGVPYDKVVVKLLLGVTIFITIATALVGPISFLGLIIANVAREFLPTYRHRYLLAGSFLAGVIVLLAGQLLIEHVFEFGSVISVFINVFGGAYFLYLIVKGQQL</sequence>
<dbReference type="RefSeq" id="WP_168836297.1">
    <property type="nucleotide sequence ID" value="NZ_JABAIK010000008.1"/>
</dbReference>
<feature type="transmembrane region" description="Helical" evidence="9">
    <location>
        <begin position="89"/>
        <end position="112"/>
    </location>
</feature>
<keyword evidence="6 9" id="KW-1133">Transmembrane helix</keyword>
<dbReference type="SUPFAM" id="SSF81345">
    <property type="entry name" value="ABC transporter involved in vitamin B12 uptake, BtuC"/>
    <property type="match status" value="1"/>
</dbReference>
<evidence type="ECO:0000313" key="11">
    <source>
        <dbReference type="Proteomes" id="UP000535589"/>
    </source>
</evidence>
<accession>A0A7X8TQV5</accession>
<comment type="subcellular location">
    <subcellularLocation>
        <location evidence="1">Cell membrane</location>
        <topology evidence="1">Multi-pass membrane protein</topology>
    </subcellularLocation>
</comment>
<dbReference type="InterPro" id="IPR037294">
    <property type="entry name" value="ABC_BtuC-like"/>
</dbReference>
<dbReference type="GO" id="GO:0033214">
    <property type="term" value="P:siderophore-iron import into cell"/>
    <property type="evidence" value="ECO:0007669"/>
    <property type="project" value="TreeGrafter"/>
</dbReference>
<feature type="transmembrane region" description="Helical" evidence="9">
    <location>
        <begin position="246"/>
        <end position="274"/>
    </location>
</feature>
<dbReference type="Proteomes" id="UP000535589">
    <property type="component" value="Unassembled WGS sequence"/>
</dbReference>
<feature type="transmembrane region" description="Helical" evidence="9">
    <location>
        <begin position="150"/>
        <end position="174"/>
    </location>
</feature>
<dbReference type="Pfam" id="PF01032">
    <property type="entry name" value="FecCD"/>
    <property type="match status" value="1"/>
</dbReference>
<feature type="transmembrane region" description="Helical" evidence="9">
    <location>
        <begin position="286"/>
        <end position="306"/>
    </location>
</feature>
<evidence type="ECO:0000256" key="1">
    <source>
        <dbReference type="ARBA" id="ARBA00004651"/>
    </source>
</evidence>
<dbReference type="Gene3D" id="1.10.3470.10">
    <property type="entry name" value="ABC transporter involved in vitamin B12 uptake, BtuC"/>
    <property type="match status" value="1"/>
</dbReference>
<keyword evidence="11" id="KW-1185">Reference proteome</keyword>
<proteinExistence type="inferred from homology"/>
<keyword evidence="7 9" id="KW-0472">Membrane</keyword>
<evidence type="ECO:0000256" key="9">
    <source>
        <dbReference type="SAM" id="Phobius"/>
    </source>
</evidence>
<keyword evidence="3" id="KW-0813">Transport</keyword>
<dbReference type="PANTHER" id="PTHR30472:SF19">
    <property type="entry name" value="PETROBACTIN IMPORT SYSTEM PERMEASE PROTEIN YCLO"/>
    <property type="match status" value="1"/>
</dbReference>
<organism evidence="10 11">
    <name type="scientific">Vibrio agarilyticus</name>
    <dbReference type="NCBI Taxonomy" id="2726741"/>
    <lineage>
        <taxon>Bacteria</taxon>
        <taxon>Pseudomonadati</taxon>
        <taxon>Pseudomonadota</taxon>
        <taxon>Gammaproteobacteria</taxon>
        <taxon>Vibrionales</taxon>
        <taxon>Vibrionaceae</taxon>
        <taxon>Vibrio</taxon>
    </lineage>
</organism>
<feature type="transmembrane region" description="Helical" evidence="9">
    <location>
        <begin position="64"/>
        <end position="83"/>
    </location>
</feature>
<dbReference type="AlphaFoldDB" id="A0A7X8TQV5"/>
<comment type="similarity">
    <text evidence="2">Belongs to the binding-protein-dependent transport system permease family. FecCD subfamily.</text>
</comment>
<keyword evidence="5 9" id="KW-0812">Transmembrane</keyword>
<name>A0A7X8TQV5_9VIBR</name>
<feature type="transmembrane region" description="Helical" evidence="9">
    <location>
        <begin position="124"/>
        <end position="144"/>
    </location>
</feature>
<protein>
    <submittedName>
        <fullName evidence="10">Iron chelate uptake ABC transporter family permease subunit</fullName>
    </submittedName>
</protein>
<feature type="transmembrane region" description="Helical" evidence="9">
    <location>
        <begin position="29"/>
        <end position="52"/>
    </location>
</feature>
<evidence type="ECO:0000313" key="10">
    <source>
        <dbReference type="EMBL" id="NLS13205.1"/>
    </source>
</evidence>
<evidence type="ECO:0000256" key="7">
    <source>
        <dbReference type="ARBA" id="ARBA00023136"/>
    </source>
</evidence>
<evidence type="ECO:0000256" key="3">
    <source>
        <dbReference type="ARBA" id="ARBA00022448"/>
    </source>
</evidence>
<gene>
    <name evidence="10" type="ORF">HGP28_09915</name>
</gene>
<dbReference type="EMBL" id="JABAIK010000008">
    <property type="protein sequence ID" value="NLS13205.1"/>
    <property type="molecule type" value="Genomic_DNA"/>
</dbReference>
<evidence type="ECO:0000256" key="5">
    <source>
        <dbReference type="ARBA" id="ARBA00022692"/>
    </source>
</evidence>
<feature type="transmembrane region" description="Helical" evidence="9">
    <location>
        <begin position="312"/>
        <end position="333"/>
    </location>
</feature>
<evidence type="ECO:0000256" key="6">
    <source>
        <dbReference type="ARBA" id="ARBA00022989"/>
    </source>
</evidence>
<dbReference type="GO" id="GO:0005886">
    <property type="term" value="C:plasma membrane"/>
    <property type="evidence" value="ECO:0007669"/>
    <property type="project" value="UniProtKB-SubCell"/>
</dbReference>
<evidence type="ECO:0000256" key="4">
    <source>
        <dbReference type="ARBA" id="ARBA00022475"/>
    </source>
</evidence>
<dbReference type="PANTHER" id="PTHR30472">
    <property type="entry name" value="FERRIC ENTEROBACTIN TRANSPORT SYSTEM PERMEASE PROTEIN"/>
    <property type="match status" value="1"/>
</dbReference>
<evidence type="ECO:0000256" key="2">
    <source>
        <dbReference type="ARBA" id="ARBA00007935"/>
    </source>
</evidence>
<evidence type="ECO:0000256" key="8">
    <source>
        <dbReference type="SAM" id="MobiDB-lite"/>
    </source>
</evidence>
<comment type="caution">
    <text evidence="10">The sequence shown here is derived from an EMBL/GenBank/DDBJ whole genome shotgun (WGS) entry which is preliminary data.</text>
</comment>